<dbReference type="NCBIfam" id="TIGR01186">
    <property type="entry name" value="proV"/>
    <property type="match status" value="1"/>
</dbReference>
<comment type="subunit">
    <text evidence="8">The complex is probably composed of two ATP-binding proteins, two transmembrane proteins and a solute-binding protein.</text>
</comment>
<keyword evidence="3" id="KW-0677">Repeat</keyword>
<dbReference type="PANTHER" id="PTHR43117:SF3">
    <property type="entry name" value="CHOLINE TRANSPORT ATP-BINDING PROTEIN OPUBA"/>
    <property type="match status" value="1"/>
</dbReference>
<dbReference type="GO" id="GO:0015418">
    <property type="term" value="F:ABC-type quaternary ammonium compound transporting activity"/>
    <property type="evidence" value="ECO:0007669"/>
    <property type="project" value="UniProtKB-EC"/>
</dbReference>
<dbReference type="PROSITE" id="PS50893">
    <property type="entry name" value="ABC_TRANSPORTER_2"/>
    <property type="match status" value="1"/>
</dbReference>
<dbReference type="InterPro" id="IPR000644">
    <property type="entry name" value="CBS_dom"/>
</dbReference>
<name>A0A9D1VGK4_9LACO</name>
<keyword evidence="8" id="KW-0472">Membrane</keyword>
<dbReference type="SUPFAM" id="SSF52540">
    <property type="entry name" value="P-loop containing nucleoside triphosphate hydrolases"/>
    <property type="match status" value="1"/>
</dbReference>
<dbReference type="PANTHER" id="PTHR43117">
    <property type="entry name" value="OSMOPROTECTANT IMPORT ATP-BINDING PROTEIN OSMV"/>
    <property type="match status" value="1"/>
</dbReference>
<dbReference type="Proteomes" id="UP000824231">
    <property type="component" value="Unassembled WGS sequence"/>
</dbReference>
<sequence length="389" mass="43538">MAQARPIVEFDHVGKTYPNGKQALVDFSLKVMPGDFVCFIGTSGGGKTTAMRMINRMLDPTTGEVKFDGKNVADLDPIELRRHIGYVIQNIGLIPHMTLEENICLVPKLLKWPKEKQAARARELIKLVEIPEDFLSRYPHEISGGQQQRIGVIRALAADQKVMLMDEPFGALDPLTREKLQDLVHYLQHDLGKTIIMVTHDMDEALRLATKIVIFDEGHIIQSDSPAEILKAPANDFVEELIGPDRMNEAKVMLATADSIMLKNPVSTTADVTLGAALVKMNNHHIDSLIVVDDDNHLIGELDIGQVMAHRNLKLRVREYMLASPRSVFNDDLLSSIYQTIINRHLKYMPVVDHDHRVVGIITRSSLATLLYEHVWGKADSQPATDEGK</sequence>
<evidence type="ECO:0000313" key="11">
    <source>
        <dbReference type="EMBL" id="HIX34808.1"/>
    </source>
</evidence>
<dbReference type="GO" id="GO:0005886">
    <property type="term" value="C:plasma membrane"/>
    <property type="evidence" value="ECO:0007669"/>
    <property type="project" value="UniProtKB-SubCell"/>
</dbReference>
<dbReference type="InterPro" id="IPR005892">
    <property type="entry name" value="Gly-betaine_transp_ATP-bd"/>
</dbReference>
<dbReference type="AlphaFoldDB" id="A0A9D1VGK4"/>
<evidence type="ECO:0000256" key="3">
    <source>
        <dbReference type="ARBA" id="ARBA00022737"/>
    </source>
</evidence>
<dbReference type="EMBL" id="DXFH01000001">
    <property type="protein sequence ID" value="HIX34808.1"/>
    <property type="molecule type" value="Genomic_DNA"/>
</dbReference>
<dbReference type="GO" id="GO:0031460">
    <property type="term" value="P:glycine betaine transport"/>
    <property type="evidence" value="ECO:0007669"/>
    <property type="project" value="InterPro"/>
</dbReference>
<dbReference type="Pfam" id="PF00571">
    <property type="entry name" value="CBS"/>
    <property type="match status" value="2"/>
</dbReference>
<dbReference type="InterPro" id="IPR003593">
    <property type="entry name" value="AAA+_ATPase"/>
</dbReference>
<dbReference type="FunFam" id="3.40.50.300:FF:000425">
    <property type="entry name" value="Probable ABC transporter, ATP-binding subunit"/>
    <property type="match status" value="1"/>
</dbReference>
<dbReference type="GO" id="GO:0005524">
    <property type="term" value="F:ATP binding"/>
    <property type="evidence" value="ECO:0007669"/>
    <property type="project" value="UniProtKB-UniRule"/>
</dbReference>
<dbReference type="SMART" id="SM00382">
    <property type="entry name" value="AAA"/>
    <property type="match status" value="1"/>
</dbReference>
<keyword evidence="2 8" id="KW-0813">Transport</keyword>
<feature type="domain" description="CBS" evidence="10">
    <location>
        <begin position="261"/>
        <end position="319"/>
    </location>
</feature>
<dbReference type="InterPro" id="IPR003439">
    <property type="entry name" value="ABC_transporter-like_ATP-bd"/>
</dbReference>
<evidence type="ECO:0000256" key="8">
    <source>
        <dbReference type="RuleBase" id="RU369116"/>
    </source>
</evidence>
<keyword evidence="5 8" id="KW-0067">ATP-binding</keyword>
<dbReference type="EC" id="7.6.2.9" evidence="8"/>
<evidence type="ECO:0000256" key="1">
    <source>
        <dbReference type="ARBA" id="ARBA00005417"/>
    </source>
</evidence>
<proteinExistence type="inferred from homology"/>
<dbReference type="GO" id="GO:0016887">
    <property type="term" value="F:ATP hydrolysis activity"/>
    <property type="evidence" value="ECO:0007669"/>
    <property type="project" value="UniProtKB-UniRule"/>
</dbReference>
<dbReference type="PROSITE" id="PS00211">
    <property type="entry name" value="ABC_TRANSPORTER_1"/>
    <property type="match status" value="1"/>
</dbReference>
<reference evidence="11" key="2">
    <citation type="submission" date="2021-04" db="EMBL/GenBank/DDBJ databases">
        <authorList>
            <person name="Gilroy R."/>
        </authorList>
    </citation>
    <scope>NUCLEOTIDE SEQUENCE</scope>
    <source>
        <strain evidence="11">ChiSxjej3B15-572</strain>
    </source>
</reference>
<comment type="catalytic activity">
    <reaction evidence="8">
        <text>a quaternary ammonium(out) + ATP + H2O = a quaternary ammonium(in) + ADP + phosphate + H(+)</text>
        <dbReference type="Rhea" id="RHEA:11036"/>
        <dbReference type="ChEBI" id="CHEBI:15377"/>
        <dbReference type="ChEBI" id="CHEBI:15378"/>
        <dbReference type="ChEBI" id="CHEBI:30616"/>
        <dbReference type="ChEBI" id="CHEBI:35267"/>
        <dbReference type="ChEBI" id="CHEBI:43474"/>
        <dbReference type="ChEBI" id="CHEBI:456216"/>
    </reaction>
</comment>
<gene>
    <name evidence="11" type="ORF">H9856_00055</name>
</gene>
<keyword evidence="4 8" id="KW-0547">Nucleotide-binding</keyword>
<evidence type="ECO:0000259" key="10">
    <source>
        <dbReference type="PROSITE" id="PS51371"/>
    </source>
</evidence>
<dbReference type="GO" id="GO:0006865">
    <property type="term" value="P:amino acid transport"/>
    <property type="evidence" value="ECO:0007669"/>
    <property type="project" value="UniProtKB-UniRule"/>
</dbReference>
<keyword evidence="6 7" id="KW-0129">CBS domain</keyword>
<feature type="domain" description="ABC transporter" evidence="9">
    <location>
        <begin position="8"/>
        <end position="242"/>
    </location>
</feature>
<feature type="domain" description="CBS" evidence="10">
    <location>
        <begin position="321"/>
        <end position="381"/>
    </location>
</feature>
<dbReference type="InterPro" id="IPR017871">
    <property type="entry name" value="ABC_transporter-like_CS"/>
</dbReference>
<evidence type="ECO:0000256" key="4">
    <source>
        <dbReference type="ARBA" id="ARBA00022741"/>
    </source>
</evidence>
<keyword evidence="8" id="KW-1003">Cell membrane</keyword>
<dbReference type="Pfam" id="PF00005">
    <property type="entry name" value="ABC_tran"/>
    <property type="match status" value="1"/>
</dbReference>
<evidence type="ECO:0000313" key="12">
    <source>
        <dbReference type="Proteomes" id="UP000824231"/>
    </source>
</evidence>
<dbReference type="InterPro" id="IPR027417">
    <property type="entry name" value="P-loop_NTPase"/>
</dbReference>
<reference evidence="11" key="1">
    <citation type="journal article" date="2021" name="PeerJ">
        <title>Extensive microbial diversity within the chicken gut microbiome revealed by metagenomics and culture.</title>
        <authorList>
            <person name="Gilroy R."/>
            <person name="Ravi A."/>
            <person name="Getino M."/>
            <person name="Pursley I."/>
            <person name="Horton D.L."/>
            <person name="Alikhan N.F."/>
            <person name="Baker D."/>
            <person name="Gharbi K."/>
            <person name="Hall N."/>
            <person name="Watson M."/>
            <person name="Adriaenssens E.M."/>
            <person name="Foster-Nyarko E."/>
            <person name="Jarju S."/>
            <person name="Secka A."/>
            <person name="Antonio M."/>
            <person name="Oren A."/>
            <person name="Chaudhuri R.R."/>
            <person name="La Ragione R."/>
            <person name="Hildebrand F."/>
            <person name="Pallen M.J."/>
        </authorList>
    </citation>
    <scope>NUCLEOTIDE SEQUENCE</scope>
    <source>
        <strain evidence="11">ChiSxjej3B15-572</strain>
    </source>
</reference>
<dbReference type="SMART" id="SM00116">
    <property type="entry name" value="CBS"/>
    <property type="match status" value="2"/>
</dbReference>
<dbReference type="SUPFAM" id="SSF54631">
    <property type="entry name" value="CBS-domain pair"/>
    <property type="match status" value="1"/>
</dbReference>
<organism evidence="11 12">
    <name type="scientific">Candidatus Limosilactobacillus merdigallinarum</name>
    <dbReference type="NCBI Taxonomy" id="2838652"/>
    <lineage>
        <taxon>Bacteria</taxon>
        <taxon>Bacillati</taxon>
        <taxon>Bacillota</taxon>
        <taxon>Bacilli</taxon>
        <taxon>Lactobacillales</taxon>
        <taxon>Lactobacillaceae</taxon>
        <taxon>Limosilactobacillus</taxon>
    </lineage>
</organism>
<evidence type="ECO:0000256" key="7">
    <source>
        <dbReference type="PROSITE-ProRule" id="PRU00703"/>
    </source>
</evidence>
<comment type="subcellular location">
    <subcellularLocation>
        <location evidence="8">Cell inner membrane</location>
        <topology evidence="8">Peripheral membrane protein</topology>
    </subcellularLocation>
</comment>
<evidence type="ECO:0000256" key="6">
    <source>
        <dbReference type="ARBA" id="ARBA00023122"/>
    </source>
</evidence>
<evidence type="ECO:0000256" key="2">
    <source>
        <dbReference type="ARBA" id="ARBA00022448"/>
    </source>
</evidence>
<dbReference type="InterPro" id="IPR046342">
    <property type="entry name" value="CBS_dom_sf"/>
</dbReference>
<comment type="similarity">
    <text evidence="1 8">Belongs to the ABC transporter superfamily.</text>
</comment>
<evidence type="ECO:0000259" key="9">
    <source>
        <dbReference type="PROSITE" id="PS50893"/>
    </source>
</evidence>
<comment type="caution">
    <text evidence="11">The sequence shown here is derived from an EMBL/GenBank/DDBJ whole genome shotgun (WGS) entry which is preliminary data.</text>
</comment>
<accession>A0A9D1VGK4</accession>
<evidence type="ECO:0000256" key="5">
    <source>
        <dbReference type="ARBA" id="ARBA00022840"/>
    </source>
</evidence>
<dbReference type="Gene3D" id="3.40.50.300">
    <property type="entry name" value="P-loop containing nucleotide triphosphate hydrolases"/>
    <property type="match status" value="1"/>
</dbReference>
<keyword evidence="8" id="KW-0997">Cell inner membrane</keyword>
<dbReference type="PROSITE" id="PS51371">
    <property type="entry name" value="CBS"/>
    <property type="match status" value="2"/>
</dbReference>
<dbReference type="Gene3D" id="3.10.580.10">
    <property type="entry name" value="CBS-domain"/>
    <property type="match status" value="1"/>
</dbReference>
<protein>
    <recommendedName>
        <fullName evidence="8">Quaternary amine transport ATP-binding protein</fullName>
        <ecNumber evidence="8">7.6.2.9</ecNumber>
    </recommendedName>
</protein>